<dbReference type="Proteomes" id="UP000435177">
    <property type="component" value="Unassembled WGS sequence"/>
</dbReference>
<comment type="caution">
    <text evidence="2">The sequence shown here is derived from an EMBL/GenBank/DDBJ whole genome shotgun (WGS) entry which is preliminary data.</text>
</comment>
<feature type="transmembrane region" description="Helical" evidence="1">
    <location>
        <begin position="12"/>
        <end position="30"/>
    </location>
</feature>
<keyword evidence="1" id="KW-0812">Transmembrane</keyword>
<evidence type="ECO:0000256" key="1">
    <source>
        <dbReference type="SAM" id="Phobius"/>
    </source>
</evidence>
<reference evidence="2 3" key="1">
    <citation type="submission" date="2019-11" db="EMBL/GenBank/DDBJ databases">
        <title>Draft genome sequences of five Paenibacillus species of dairy origin.</title>
        <authorList>
            <person name="Olajide A.M."/>
            <person name="Chen S."/>
            <person name="Lapointe G."/>
        </authorList>
    </citation>
    <scope>NUCLEOTIDE SEQUENCE [LARGE SCALE GENOMIC DNA]</scope>
    <source>
        <strain evidence="2 3">3CS1</strain>
    </source>
</reference>
<evidence type="ECO:0000313" key="2">
    <source>
        <dbReference type="EMBL" id="MUG68969.1"/>
    </source>
</evidence>
<feature type="transmembrane region" description="Helical" evidence="1">
    <location>
        <begin position="69"/>
        <end position="91"/>
    </location>
</feature>
<organism evidence="2 3">
    <name type="scientific">Paenibacillus campinasensis</name>
    <dbReference type="NCBI Taxonomy" id="66347"/>
    <lineage>
        <taxon>Bacteria</taxon>
        <taxon>Bacillati</taxon>
        <taxon>Bacillota</taxon>
        <taxon>Bacilli</taxon>
        <taxon>Bacillales</taxon>
        <taxon>Paenibacillaceae</taxon>
        <taxon>Paenibacillus</taxon>
    </lineage>
</organism>
<keyword evidence="1" id="KW-1133">Transmembrane helix</keyword>
<protein>
    <submittedName>
        <fullName evidence="2">Uncharacterized protein</fullName>
    </submittedName>
</protein>
<dbReference type="EMBL" id="WOAA01000045">
    <property type="protein sequence ID" value="MUG68969.1"/>
    <property type="molecule type" value="Genomic_DNA"/>
</dbReference>
<keyword evidence="1" id="KW-0472">Membrane</keyword>
<sequence>MKLFLFISQSIYALMLLPWFIVWGVSFMVFDSGYSLWGVGIMIMVTLYPIAVAVCSLLSWIYVKKMRPLSIVAINLVPSIWIMAFALIIFVF</sequence>
<gene>
    <name evidence="2" type="ORF">GNP94_23730</name>
</gene>
<dbReference type="RefSeq" id="WP_155619152.1">
    <property type="nucleotide sequence ID" value="NZ_WOAA01000045.1"/>
</dbReference>
<name>A0ABW9T785_9BACL</name>
<proteinExistence type="predicted"/>
<accession>A0ABW9T785</accession>
<keyword evidence="3" id="KW-1185">Reference proteome</keyword>
<evidence type="ECO:0000313" key="3">
    <source>
        <dbReference type="Proteomes" id="UP000435177"/>
    </source>
</evidence>
<feature type="transmembrane region" description="Helical" evidence="1">
    <location>
        <begin position="36"/>
        <end position="62"/>
    </location>
</feature>